<dbReference type="InterPro" id="IPR050570">
    <property type="entry name" value="Cell_wall_metabolism_enzyme"/>
</dbReference>
<dbReference type="PANTHER" id="PTHR21666">
    <property type="entry name" value="PEPTIDASE-RELATED"/>
    <property type="match status" value="1"/>
</dbReference>
<evidence type="ECO:0000313" key="3">
    <source>
        <dbReference type="Proteomes" id="UP000315636"/>
    </source>
</evidence>
<dbReference type="InterPro" id="IPR016047">
    <property type="entry name" value="M23ase_b-sheet_dom"/>
</dbReference>
<dbReference type="AlphaFoldDB" id="A0A521ASE1"/>
<dbReference type="EMBL" id="FXTI01000001">
    <property type="protein sequence ID" value="SMO37748.1"/>
    <property type="molecule type" value="Genomic_DNA"/>
</dbReference>
<feature type="domain" description="M23ase beta-sheet core" evidence="1">
    <location>
        <begin position="94"/>
        <end position="185"/>
    </location>
</feature>
<dbReference type="GO" id="GO:0004222">
    <property type="term" value="F:metalloendopeptidase activity"/>
    <property type="evidence" value="ECO:0007669"/>
    <property type="project" value="TreeGrafter"/>
</dbReference>
<dbReference type="Proteomes" id="UP000315636">
    <property type="component" value="Unassembled WGS sequence"/>
</dbReference>
<gene>
    <name evidence="2" type="ORF">SAMN06264849_101312</name>
</gene>
<keyword evidence="3" id="KW-1185">Reference proteome</keyword>
<protein>
    <submittedName>
        <fullName evidence="2">Stage IV sporulation protein FA</fullName>
    </submittedName>
</protein>
<proteinExistence type="predicted"/>
<organism evidence="2 3">
    <name type="scientific">Melghirimyces algeriensis</name>
    <dbReference type="NCBI Taxonomy" id="910412"/>
    <lineage>
        <taxon>Bacteria</taxon>
        <taxon>Bacillati</taxon>
        <taxon>Bacillota</taxon>
        <taxon>Bacilli</taxon>
        <taxon>Bacillales</taxon>
        <taxon>Thermoactinomycetaceae</taxon>
        <taxon>Melghirimyces</taxon>
    </lineage>
</organism>
<dbReference type="CDD" id="cd12797">
    <property type="entry name" value="M23_peptidase"/>
    <property type="match status" value="1"/>
</dbReference>
<sequence length="192" mass="21453">MLIQAFFAFLLLTVCYLIFQSEGTTARQAQSFIVEVMERDYNFEGVAKWYEQNIGGMPAILPAFKENRENSRKKSISWVSPLKGEVVQPYQKGRKGITIRAAKGSPVVSAAEGWVVEAGPKEGLGKTVVVRHRDGDETWYGWLGEIQVQEKDWVKPRQLLGEVGEREGETLLFFAVKKGGDFVDPSGVVPVE</sequence>
<name>A0A521ASE1_9BACL</name>
<dbReference type="SUPFAM" id="SSF51261">
    <property type="entry name" value="Duplicated hybrid motif"/>
    <property type="match status" value="1"/>
</dbReference>
<evidence type="ECO:0000259" key="1">
    <source>
        <dbReference type="Pfam" id="PF01551"/>
    </source>
</evidence>
<accession>A0A521ASE1</accession>
<dbReference type="PANTHER" id="PTHR21666:SF274">
    <property type="entry name" value="STAGE IV SPORULATION PROTEIN FA"/>
    <property type="match status" value="1"/>
</dbReference>
<dbReference type="InterPro" id="IPR011055">
    <property type="entry name" value="Dup_hybrid_motif"/>
</dbReference>
<evidence type="ECO:0000313" key="2">
    <source>
        <dbReference type="EMBL" id="SMO37748.1"/>
    </source>
</evidence>
<dbReference type="Gene3D" id="2.70.70.10">
    <property type="entry name" value="Glucose Permease (Domain IIA)"/>
    <property type="match status" value="1"/>
</dbReference>
<reference evidence="2 3" key="1">
    <citation type="submission" date="2017-05" db="EMBL/GenBank/DDBJ databases">
        <authorList>
            <person name="Varghese N."/>
            <person name="Submissions S."/>
        </authorList>
    </citation>
    <scope>NUCLEOTIDE SEQUENCE [LARGE SCALE GENOMIC DNA]</scope>
    <source>
        <strain evidence="2 3">DSM 45474</strain>
    </source>
</reference>
<dbReference type="Pfam" id="PF01551">
    <property type="entry name" value="Peptidase_M23"/>
    <property type="match status" value="1"/>
</dbReference>